<feature type="region of interest" description="Disordered" evidence="1">
    <location>
        <begin position="184"/>
        <end position="207"/>
    </location>
</feature>
<evidence type="ECO:0000313" key="2">
    <source>
        <dbReference type="EMBL" id="CAB1436944.1"/>
    </source>
</evidence>
<organism evidence="2 3">
    <name type="scientific">Pleuronectes platessa</name>
    <name type="common">European plaice</name>
    <dbReference type="NCBI Taxonomy" id="8262"/>
    <lineage>
        <taxon>Eukaryota</taxon>
        <taxon>Metazoa</taxon>
        <taxon>Chordata</taxon>
        <taxon>Craniata</taxon>
        <taxon>Vertebrata</taxon>
        <taxon>Euteleostomi</taxon>
        <taxon>Actinopterygii</taxon>
        <taxon>Neopterygii</taxon>
        <taxon>Teleostei</taxon>
        <taxon>Neoteleostei</taxon>
        <taxon>Acanthomorphata</taxon>
        <taxon>Carangaria</taxon>
        <taxon>Pleuronectiformes</taxon>
        <taxon>Pleuronectoidei</taxon>
        <taxon>Pleuronectidae</taxon>
        <taxon>Pleuronectes</taxon>
    </lineage>
</organism>
<name>A0A9N7US90_PLEPL</name>
<sequence>WILWKLRIRTGNAGSELQTLQFSLKLNIRCERFLRAEEEFWVWIKLNLVLLQSENTLMDSLDFWTNHRKQRQHQSPSTNQSESGTVGDGTGSSAPRVTPGQSSSRFFTGRRILSGAADSRARLPGAELRPRGLQVLAHQGEHVEETLQTQLSHRPSFMQQGIQHQGRFLCRPPFSPSLKHVAEELRRRGGEEEGRRGGGEEGRRGGGEEELRFLSWQLFLLNTFSGVIPSSSPAPHWELAASLNLWMETSPRTNIENEKKEPKNVLGVGGAVRVEVVGVHEDPGERVFGCKSSAPPPLLTAVGAGWNETEVRGQGWRRWAVSTAADGGANDLQQLISPSCGTGSMTSVRLLQMFSTSGAM</sequence>
<feature type="region of interest" description="Disordered" evidence="1">
    <location>
        <begin position="68"/>
        <end position="109"/>
    </location>
</feature>
<feature type="compositionally biased region" description="Polar residues" evidence="1">
    <location>
        <begin position="73"/>
        <end position="84"/>
    </location>
</feature>
<dbReference type="AlphaFoldDB" id="A0A9N7US90"/>
<accession>A0A9N7US90</accession>
<gene>
    <name evidence="2" type="ORF">PLEPLA_LOCUS24977</name>
</gene>
<protein>
    <submittedName>
        <fullName evidence="2">Uncharacterized protein</fullName>
    </submittedName>
</protein>
<comment type="caution">
    <text evidence="2">The sequence shown here is derived from an EMBL/GenBank/DDBJ whole genome shotgun (WGS) entry which is preliminary data.</text>
</comment>
<keyword evidence="3" id="KW-1185">Reference proteome</keyword>
<dbReference type="EMBL" id="CADEAL010001958">
    <property type="protein sequence ID" value="CAB1436944.1"/>
    <property type="molecule type" value="Genomic_DNA"/>
</dbReference>
<feature type="compositionally biased region" description="Polar residues" evidence="1">
    <location>
        <begin position="91"/>
        <end position="106"/>
    </location>
</feature>
<feature type="non-terminal residue" evidence="2">
    <location>
        <position position="360"/>
    </location>
</feature>
<reference evidence="2" key="1">
    <citation type="submission" date="2020-03" db="EMBL/GenBank/DDBJ databases">
        <authorList>
            <person name="Weist P."/>
        </authorList>
    </citation>
    <scope>NUCLEOTIDE SEQUENCE</scope>
</reference>
<dbReference type="Proteomes" id="UP001153269">
    <property type="component" value="Unassembled WGS sequence"/>
</dbReference>
<evidence type="ECO:0000256" key="1">
    <source>
        <dbReference type="SAM" id="MobiDB-lite"/>
    </source>
</evidence>
<proteinExistence type="predicted"/>
<evidence type="ECO:0000313" key="3">
    <source>
        <dbReference type="Proteomes" id="UP001153269"/>
    </source>
</evidence>